<dbReference type="GO" id="GO:0005524">
    <property type="term" value="F:ATP binding"/>
    <property type="evidence" value="ECO:0007669"/>
    <property type="project" value="UniProtKB-KW"/>
</dbReference>
<keyword evidence="7" id="KW-1185">Reference proteome</keyword>
<dbReference type="GO" id="GO:0004674">
    <property type="term" value="F:protein serine/threonine kinase activity"/>
    <property type="evidence" value="ECO:0007669"/>
    <property type="project" value="UniProtKB-KW"/>
</dbReference>
<dbReference type="GO" id="GO:0007165">
    <property type="term" value="P:signal transduction"/>
    <property type="evidence" value="ECO:0007669"/>
    <property type="project" value="TreeGrafter"/>
</dbReference>
<evidence type="ECO:0000256" key="4">
    <source>
        <dbReference type="ARBA" id="ARBA00022777"/>
    </source>
</evidence>
<evidence type="ECO:0000256" key="3">
    <source>
        <dbReference type="ARBA" id="ARBA00022741"/>
    </source>
</evidence>
<evidence type="ECO:0000256" key="2">
    <source>
        <dbReference type="ARBA" id="ARBA00022679"/>
    </source>
</evidence>
<evidence type="ECO:0000256" key="1">
    <source>
        <dbReference type="ARBA" id="ARBA00022527"/>
    </source>
</evidence>
<keyword evidence="1" id="KW-0723">Serine/threonine-protein kinase</keyword>
<evidence type="ECO:0000256" key="5">
    <source>
        <dbReference type="ARBA" id="ARBA00022840"/>
    </source>
</evidence>
<dbReference type="PANTHER" id="PTHR24057:SF0">
    <property type="entry name" value="PROTEIN KINASE SHAGGY-RELATED"/>
    <property type="match status" value="1"/>
</dbReference>
<dbReference type="Gene3D" id="1.10.510.10">
    <property type="entry name" value="Transferase(Phosphotransferase) domain 1"/>
    <property type="match status" value="1"/>
</dbReference>
<name>A0A9D5BQ78_PEA</name>
<keyword evidence="2" id="KW-0808">Transferase</keyword>
<protein>
    <recommendedName>
        <fullName evidence="8">Protein kinase domain-containing protein</fullName>
    </recommendedName>
</protein>
<organism evidence="6 7">
    <name type="scientific">Pisum sativum</name>
    <name type="common">Garden pea</name>
    <name type="synonym">Lathyrus oleraceus</name>
    <dbReference type="NCBI Taxonomy" id="3888"/>
    <lineage>
        <taxon>Eukaryota</taxon>
        <taxon>Viridiplantae</taxon>
        <taxon>Streptophyta</taxon>
        <taxon>Embryophyta</taxon>
        <taxon>Tracheophyta</taxon>
        <taxon>Spermatophyta</taxon>
        <taxon>Magnoliopsida</taxon>
        <taxon>eudicotyledons</taxon>
        <taxon>Gunneridae</taxon>
        <taxon>Pentapetalae</taxon>
        <taxon>rosids</taxon>
        <taxon>fabids</taxon>
        <taxon>Fabales</taxon>
        <taxon>Fabaceae</taxon>
        <taxon>Papilionoideae</taxon>
        <taxon>50 kb inversion clade</taxon>
        <taxon>NPAAA clade</taxon>
        <taxon>Hologalegina</taxon>
        <taxon>IRL clade</taxon>
        <taxon>Fabeae</taxon>
        <taxon>Lathyrus</taxon>
    </lineage>
</organism>
<dbReference type="GO" id="GO:0005634">
    <property type="term" value="C:nucleus"/>
    <property type="evidence" value="ECO:0007669"/>
    <property type="project" value="TreeGrafter"/>
</dbReference>
<gene>
    <name evidence="6" type="ORF">KIW84_015225</name>
</gene>
<dbReference type="InterPro" id="IPR050591">
    <property type="entry name" value="GSK-3"/>
</dbReference>
<keyword evidence="3" id="KW-0547">Nucleotide-binding</keyword>
<keyword evidence="5" id="KW-0067">ATP-binding</keyword>
<keyword evidence="4" id="KW-0418">Kinase</keyword>
<reference evidence="6 7" key="1">
    <citation type="journal article" date="2022" name="Nat. Genet.">
        <title>Improved pea reference genome and pan-genome highlight genomic features and evolutionary characteristics.</title>
        <authorList>
            <person name="Yang T."/>
            <person name="Liu R."/>
            <person name="Luo Y."/>
            <person name="Hu S."/>
            <person name="Wang D."/>
            <person name="Wang C."/>
            <person name="Pandey M.K."/>
            <person name="Ge S."/>
            <person name="Xu Q."/>
            <person name="Li N."/>
            <person name="Li G."/>
            <person name="Huang Y."/>
            <person name="Saxena R.K."/>
            <person name="Ji Y."/>
            <person name="Li M."/>
            <person name="Yan X."/>
            <person name="He Y."/>
            <person name="Liu Y."/>
            <person name="Wang X."/>
            <person name="Xiang C."/>
            <person name="Varshney R.K."/>
            <person name="Ding H."/>
            <person name="Gao S."/>
            <person name="Zong X."/>
        </authorList>
    </citation>
    <scope>NUCLEOTIDE SEQUENCE [LARGE SCALE GENOMIC DNA]</scope>
    <source>
        <strain evidence="6 7">cv. Zhongwan 6</strain>
    </source>
</reference>
<dbReference type="InterPro" id="IPR011009">
    <property type="entry name" value="Kinase-like_dom_sf"/>
</dbReference>
<evidence type="ECO:0008006" key="8">
    <source>
        <dbReference type="Google" id="ProtNLM"/>
    </source>
</evidence>
<comment type="caution">
    <text evidence="6">The sequence shown here is derived from an EMBL/GenBank/DDBJ whole genome shotgun (WGS) entry which is preliminary data.</text>
</comment>
<dbReference type="EMBL" id="JAMSHJ010000001">
    <property type="protein sequence ID" value="KAI5447685.1"/>
    <property type="molecule type" value="Genomic_DNA"/>
</dbReference>
<dbReference type="SUPFAM" id="SSF56112">
    <property type="entry name" value="Protein kinase-like (PK-like)"/>
    <property type="match status" value="1"/>
</dbReference>
<accession>A0A9D5BQ78</accession>
<dbReference type="GO" id="GO:0005737">
    <property type="term" value="C:cytoplasm"/>
    <property type="evidence" value="ECO:0007669"/>
    <property type="project" value="TreeGrafter"/>
</dbReference>
<proteinExistence type="predicted"/>
<dbReference type="PANTHER" id="PTHR24057">
    <property type="entry name" value="GLYCOGEN SYNTHASE KINASE-3 ALPHA"/>
    <property type="match status" value="1"/>
</dbReference>
<dbReference type="Proteomes" id="UP001058974">
    <property type="component" value="Chromosome 1"/>
</dbReference>
<evidence type="ECO:0000313" key="7">
    <source>
        <dbReference type="Proteomes" id="UP001058974"/>
    </source>
</evidence>
<dbReference type="GO" id="GO:0030154">
    <property type="term" value="P:cell differentiation"/>
    <property type="evidence" value="ECO:0007669"/>
    <property type="project" value="TreeGrafter"/>
</dbReference>
<dbReference type="AlphaFoldDB" id="A0A9D5BQ78"/>
<dbReference type="Gramene" id="Psat01G0522500-T1">
    <property type="protein sequence ID" value="KAI5447685.1"/>
    <property type="gene ID" value="KIW84_015225"/>
</dbReference>
<sequence length="183" mass="20127">MASGGVAAPVSGFIDKNASSVGVEKLPLVVKMAKCLETGETVAIKKVLQDKRYYRAPEHIFGANEYTTAIDIWSAGFFWFYHICIRTLTQDCHSRLSHGRLQSCCNFLAVSTTLHDLDLVGLDNLCSSTSWYFVAHLGLLFANMLSCIRPFEVSKQVLVEGFLDDSGLNCLPKLLLELSGSNS</sequence>
<evidence type="ECO:0000313" key="6">
    <source>
        <dbReference type="EMBL" id="KAI5447685.1"/>
    </source>
</evidence>